<evidence type="ECO:0000313" key="2">
    <source>
        <dbReference type="Proteomes" id="UP001220610"/>
    </source>
</evidence>
<organism evidence="1 2">
    <name type="scientific">Candidatus Pseudobacter hemicellulosilyticus</name>
    <dbReference type="NCBI Taxonomy" id="3121375"/>
    <lineage>
        <taxon>Bacteria</taxon>
        <taxon>Pseudomonadati</taxon>
        <taxon>Bacteroidota</taxon>
        <taxon>Chitinophagia</taxon>
        <taxon>Chitinophagales</taxon>
        <taxon>Chitinophagaceae</taxon>
        <taxon>Pseudobacter</taxon>
    </lineage>
</organism>
<accession>A0AAJ5WN18</accession>
<name>A0AAJ5WN18_9BACT</name>
<sequence>MESKEIVLSLIKDELTSARLLNNLNQIGLSATDYYLQLRDTILKLMGFGNDQYADQVYSQYYQLAEEAMEQNNMSFQKNLDQHAQNIYVFLLEKQSK</sequence>
<evidence type="ECO:0000313" key="1">
    <source>
        <dbReference type="EMBL" id="WEK33597.1"/>
    </source>
</evidence>
<dbReference type="EMBL" id="CP119311">
    <property type="protein sequence ID" value="WEK33597.1"/>
    <property type="molecule type" value="Genomic_DNA"/>
</dbReference>
<protein>
    <submittedName>
        <fullName evidence="1">Uncharacterized protein</fullName>
    </submittedName>
</protein>
<proteinExistence type="predicted"/>
<dbReference type="Proteomes" id="UP001220610">
    <property type="component" value="Chromosome"/>
</dbReference>
<dbReference type="AlphaFoldDB" id="A0AAJ5WN18"/>
<reference evidence="1" key="1">
    <citation type="submission" date="2023-03" db="EMBL/GenBank/DDBJ databases">
        <title>Andean soil-derived lignocellulolytic bacterial consortium as a source of novel taxa and putative plastic-active enzymes.</title>
        <authorList>
            <person name="Diaz-Garcia L."/>
            <person name="Chuvochina M."/>
            <person name="Feuerriegel G."/>
            <person name="Bunk B."/>
            <person name="Sproer C."/>
            <person name="Streit W.R."/>
            <person name="Rodriguez L.M."/>
            <person name="Overmann J."/>
            <person name="Jimenez D.J."/>
        </authorList>
    </citation>
    <scope>NUCLEOTIDE SEQUENCE</scope>
    <source>
        <strain evidence="1">MAG 7</strain>
    </source>
</reference>
<gene>
    <name evidence="1" type="ORF">P0Y53_13985</name>
</gene>